<feature type="signal peptide" evidence="1">
    <location>
        <begin position="1"/>
        <end position="22"/>
    </location>
</feature>
<feature type="chain" id="PRO_5003240743" evidence="1">
    <location>
        <begin position="23"/>
        <end position="261"/>
    </location>
</feature>
<reference evidence="2 3" key="1">
    <citation type="journal article" date="2011" name="Science">
        <title>The ecoresponsive genome of Daphnia pulex.</title>
        <authorList>
            <person name="Colbourne J.K."/>
            <person name="Pfrender M.E."/>
            <person name="Gilbert D."/>
            <person name="Thomas W.K."/>
            <person name="Tucker A."/>
            <person name="Oakley T.H."/>
            <person name="Tokishita S."/>
            <person name="Aerts A."/>
            <person name="Arnold G.J."/>
            <person name="Basu M.K."/>
            <person name="Bauer D.J."/>
            <person name="Caceres C.E."/>
            <person name="Carmel L."/>
            <person name="Casola C."/>
            <person name="Choi J.H."/>
            <person name="Detter J.C."/>
            <person name="Dong Q."/>
            <person name="Dusheyko S."/>
            <person name="Eads B.D."/>
            <person name="Frohlich T."/>
            <person name="Geiler-Samerotte K.A."/>
            <person name="Gerlach D."/>
            <person name="Hatcher P."/>
            <person name="Jogdeo S."/>
            <person name="Krijgsveld J."/>
            <person name="Kriventseva E.V."/>
            <person name="Kultz D."/>
            <person name="Laforsch C."/>
            <person name="Lindquist E."/>
            <person name="Lopez J."/>
            <person name="Manak J.R."/>
            <person name="Muller J."/>
            <person name="Pangilinan J."/>
            <person name="Patwardhan R.P."/>
            <person name="Pitluck S."/>
            <person name="Pritham E.J."/>
            <person name="Rechtsteiner A."/>
            <person name="Rho M."/>
            <person name="Rogozin I.B."/>
            <person name="Sakarya O."/>
            <person name="Salamov A."/>
            <person name="Schaack S."/>
            <person name="Shapiro H."/>
            <person name="Shiga Y."/>
            <person name="Skalitzky C."/>
            <person name="Smith Z."/>
            <person name="Souvorov A."/>
            <person name="Sung W."/>
            <person name="Tang Z."/>
            <person name="Tsuchiya D."/>
            <person name="Tu H."/>
            <person name="Vos H."/>
            <person name="Wang M."/>
            <person name="Wolf Y.I."/>
            <person name="Yamagata H."/>
            <person name="Yamada T."/>
            <person name="Ye Y."/>
            <person name="Shaw J.R."/>
            <person name="Andrews J."/>
            <person name="Crease T.J."/>
            <person name="Tang H."/>
            <person name="Lucas S.M."/>
            <person name="Robertson H.M."/>
            <person name="Bork P."/>
            <person name="Koonin E.V."/>
            <person name="Zdobnov E.M."/>
            <person name="Grigoriev I.V."/>
            <person name="Lynch M."/>
            <person name="Boore J.L."/>
        </authorList>
    </citation>
    <scope>NUCLEOTIDE SEQUENCE [LARGE SCALE GENOMIC DNA]</scope>
</reference>
<dbReference type="EMBL" id="GL732583">
    <property type="protein sequence ID" value="EFX74483.1"/>
    <property type="molecule type" value="Genomic_DNA"/>
</dbReference>
<dbReference type="OrthoDB" id="6347831at2759"/>
<evidence type="ECO:0000313" key="2">
    <source>
        <dbReference type="EMBL" id="EFX74483.1"/>
    </source>
</evidence>
<dbReference type="AlphaFoldDB" id="E9H1L5"/>
<protein>
    <submittedName>
        <fullName evidence="2">Uncharacterized protein</fullName>
    </submittedName>
</protein>
<dbReference type="KEGG" id="dpx:DAPPUDRAFT_324332"/>
<gene>
    <name evidence="2" type="ORF">DAPPUDRAFT_324332</name>
</gene>
<name>E9H1L5_DAPPU</name>
<proteinExistence type="predicted"/>
<evidence type="ECO:0000313" key="3">
    <source>
        <dbReference type="Proteomes" id="UP000000305"/>
    </source>
</evidence>
<sequence length="261" mass="29374">MRGKLSLLAIAVVVAAAYVTAAAKDRASDAFSLFPYKNYPYYAEQIKPSSNNNADAHRQQMLTMSFVFPAVNLPTRLTILETLTSTSTIVCTKSVSNQCSVRRRTQRPWRFNRPPIALANQNYGPAKTDDLFNMLLEDDNENQFPIFPSPVQGVEATQFPSREGRAADPQLLVVASRYYGNQQQQQAEDIIESGFRSDNFNRRMPSGNGQRQQQFLQSLMTVTRRTTILEMDVSTSTPICSTLGRLPQCPPEKPPRQCVWD</sequence>
<dbReference type="Proteomes" id="UP000000305">
    <property type="component" value="Unassembled WGS sequence"/>
</dbReference>
<dbReference type="InParanoid" id="E9H1L5"/>
<keyword evidence="3" id="KW-1185">Reference proteome</keyword>
<keyword evidence="1" id="KW-0732">Signal</keyword>
<organism evidence="2 3">
    <name type="scientific">Daphnia pulex</name>
    <name type="common">Water flea</name>
    <dbReference type="NCBI Taxonomy" id="6669"/>
    <lineage>
        <taxon>Eukaryota</taxon>
        <taxon>Metazoa</taxon>
        <taxon>Ecdysozoa</taxon>
        <taxon>Arthropoda</taxon>
        <taxon>Crustacea</taxon>
        <taxon>Branchiopoda</taxon>
        <taxon>Diplostraca</taxon>
        <taxon>Cladocera</taxon>
        <taxon>Anomopoda</taxon>
        <taxon>Daphniidae</taxon>
        <taxon>Daphnia</taxon>
    </lineage>
</organism>
<evidence type="ECO:0000256" key="1">
    <source>
        <dbReference type="SAM" id="SignalP"/>
    </source>
</evidence>
<accession>E9H1L5</accession>
<dbReference type="HOGENOM" id="CLU_1108045_0_0_1"/>